<evidence type="ECO:0000256" key="1">
    <source>
        <dbReference type="ARBA" id="ARBA00008007"/>
    </source>
</evidence>
<dbReference type="Proteomes" id="UP000266302">
    <property type="component" value="Unassembled WGS sequence"/>
</dbReference>
<dbReference type="OrthoDB" id="9793412at2"/>
<evidence type="ECO:0000313" key="3">
    <source>
        <dbReference type="EMBL" id="RID98195.1"/>
    </source>
</evidence>
<dbReference type="PANTHER" id="PTHR47505:SF1">
    <property type="entry name" value="DNA UTILIZATION PROTEIN YHGH"/>
    <property type="match status" value="1"/>
</dbReference>
<keyword evidence="4" id="KW-1185">Reference proteome</keyword>
<proteinExistence type="inferred from homology"/>
<dbReference type="Gene3D" id="3.40.50.2020">
    <property type="match status" value="1"/>
</dbReference>
<dbReference type="AlphaFoldDB" id="A0A398C554"/>
<comment type="caution">
    <text evidence="3">The sequence shown here is derived from an EMBL/GenBank/DDBJ whole genome shotgun (WGS) entry which is preliminary data.</text>
</comment>
<reference evidence="3 4" key="1">
    <citation type="submission" date="2018-09" db="EMBL/GenBank/DDBJ databases">
        <title>Draft genome of Simplicispira sp. NY-02.</title>
        <authorList>
            <person name="Im W.T."/>
        </authorList>
    </citation>
    <scope>NUCLEOTIDE SEQUENCE [LARGE SCALE GENOMIC DNA]</scope>
    <source>
        <strain evidence="3 4">NY-02</strain>
    </source>
</reference>
<organism evidence="3 4">
    <name type="scientific">Simplicispira hankyongi</name>
    <dbReference type="NCBI Taxonomy" id="2315688"/>
    <lineage>
        <taxon>Bacteria</taxon>
        <taxon>Pseudomonadati</taxon>
        <taxon>Pseudomonadota</taxon>
        <taxon>Betaproteobacteria</taxon>
        <taxon>Burkholderiales</taxon>
        <taxon>Comamonadaceae</taxon>
        <taxon>Simplicispira</taxon>
    </lineage>
</organism>
<evidence type="ECO:0000259" key="2">
    <source>
        <dbReference type="Pfam" id="PF00156"/>
    </source>
</evidence>
<dbReference type="SUPFAM" id="SSF53271">
    <property type="entry name" value="PRTase-like"/>
    <property type="match status" value="1"/>
</dbReference>
<name>A0A398C554_9BURK</name>
<comment type="similarity">
    <text evidence="1">Belongs to the ComF/GntX family.</text>
</comment>
<dbReference type="Pfam" id="PF00156">
    <property type="entry name" value="Pribosyltran"/>
    <property type="match status" value="1"/>
</dbReference>
<dbReference type="InterPro" id="IPR029057">
    <property type="entry name" value="PRTase-like"/>
</dbReference>
<dbReference type="CDD" id="cd06223">
    <property type="entry name" value="PRTases_typeI"/>
    <property type="match status" value="1"/>
</dbReference>
<sequence>MSVAPHRTPTTRCKPAARWPILDTIVLHRFFTKPWRALAHAHLPSQCAICGGWPAQRVCEHCAASFAQPRPRCRSCALPLPGGATQCGQCLLHPPPLDTCIAAVDYDYPWAGVLADFKFHGDPSWAAPLAALLRSTPWAEPAIEAADWLVPIPLTRERLGERGFNQAQRIALALASGKTRDDLLLRVRATPDQHALGRAQRLANLQAVFAVDPLRAQELSGGTVLLVDDVMTTGATLHTAAQVLRRAGAAHVSALVVARADLRER</sequence>
<dbReference type="PANTHER" id="PTHR47505">
    <property type="entry name" value="DNA UTILIZATION PROTEIN YHGH"/>
    <property type="match status" value="1"/>
</dbReference>
<gene>
    <name evidence="3" type="ORF">D3F03_07990</name>
</gene>
<dbReference type="InterPro" id="IPR000836">
    <property type="entry name" value="PRTase_dom"/>
</dbReference>
<protein>
    <submittedName>
        <fullName evidence="3">ComF family protein</fullName>
    </submittedName>
</protein>
<dbReference type="InterPro" id="IPR051910">
    <property type="entry name" value="ComF/GntX_DNA_util-trans"/>
</dbReference>
<evidence type="ECO:0000313" key="4">
    <source>
        <dbReference type="Proteomes" id="UP000266302"/>
    </source>
</evidence>
<accession>A0A398C554</accession>
<dbReference type="EMBL" id="QXJC01000003">
    <property type="protein sequence ID" value="RID98195.1"/>
    <property type="molecule type" value="Genomic_DNA"/>
</dbReference>
<feature type="domain" description="Phosphoribosyltransferase" evidence="2">
    <location>
        <begin position="214"/>
        <end position="259"/>
    </location>
</feature>